<evidence type="ECO:0000256" key="2">
    <source>
        <dbReference type="ARBA" id="ARBA00008392"/>
    </source>
</evidence>
<dbReference type="EMBL" id="OC864876">
    <property type="protein sequence ID" value="CAD7632007.1"/>
    <property type="molecule type" value="Genomic_DNA"/>
</dbReference>
<dbReference type="InterPro" id="IPR001917">
    <property type="entry name" value="Aminotrans_II_pyridoxalP_BS"/>
</dbReference>
<dbReference type="InterPro" id="IPR050087">
    <property type="entry name" value="AON_synthase_class-II"/>
</dbReference>
<comment type="catalytic activity">
    <reaction evidence="7">
        <text>L-serine + hexadecanoyl-CoA + H(+) = 3-oxosphinganine + CO2 + CoA</text>
        <dbReference type="Rhea" id="RHEA:14761"/>
        <dbReference type="ChEBI" id="CHEBI:15378"/>
        <dbReference type="ChEBI" id="CHEBI:16526"/>
        <dbReference type="ChEBI" id="CHEBI:33384"/>
        <dbReference type="ChEBI" id="CHEBI:57287"/>
        <dbReference type="ChEBI" id="CHEBI:57379"/>
        <dbReference type="ChEBI" id="CHEBI:58299"/>
        <dbReference type="EC" id="2.3.1.50"/>
    </reaction>
</comment>
<keyword evidence="4" id="KW-0808">Transferase</keyword>
<dbReference type="OrthoDB" id="65434at2759"/>
<comment type="cofactor">
    <cofactor evidence="1 8">
        <name>pyridoxal 5'-phosphate</name>
        <dbReference type="ChEBI" id="CHEBI:597326"/>
    </cofactor>
</comment>
<evidence type="ECO:0000256" key="3">
    <source>
        <dbReference type="ARBA" id="ARBA00013220"/>
    </source>
</evidence>
<dbReference type="Gene3D" id="3.90.1150.10">
    <property type="entry name" value="Aspartate Aminotransferase, domain 1"/>
    <property type="match status" value="1"/>
</dbReference>
<name>A0A7R9KZP4_9ACAR</name>
<dbReference type="GO" id="GO:0004758">
    <property type="term" value="F:serine C-palmitoyltransferase activity"/>
    <property type="evidence" value="ECO:0007669"/>
    <property type="project" value="UniProtKB-EC"/>
</dbReference>
<proteinExistence type="inferred from homology"/>
<comment type="similarity">
    <text evidence="2 8">Belongs to the class-II pyridoxal-phosphate-dependent aminotransferase family.</text>
</comment>
<evidence type="ECO:0000256" key="7">
    <source>
        <dbReference type="ARBA" id="ARBA00048528"/>
    </source>
</evidence>
<dbReference type="GO" id="GO:0046513">
    <property type="term" value="P:ceramide biosynthetic process"/>
    <property type="evidence" value="ECO:0007669"/>
    <property type="project" value="TreeGrafter"/>
</dbReference>
<dbReference type="EC" id="2.3.1.50" evidence="3"/>
<dbReference type="PANTHER" id="PTHR13693">
    <property type="entry name" value="CLASS II AMINOTRANSFERASE/8-AMINO-7-OXONONANOATE SYNTHASE"/>
    <property type="match status" value="1"/>
</dbReference>
<feature type="domain" description="Aminotransferase class I/classII large" evidence="9">
    <location>
        <begin position="36"/>
        <end position="394"/>
    </location>
</feature>
<dbReference type="InterPro" id="IPR015422">
    <property type="entry name" value="PyrdxlP-dep_Trfase_small"/>
</dbReference>
<dbReference type="PANTHER" id="PTHR13693:SF3">
    <property type="entry name" value="LD36009P"/>
    <property type="match status" value="1"/>
</dbReference>
<dbReference type="Gene3D" id="3.40.640.10">
    <property type="entry name" value="Type I PLP-dependent aspartate aminotransferase-like (Major domain)"/>
    <property type="match status" value="1"/>
</dbReference>
<dbReference type="InterPro" id="IPR015421">
    <property type="entry name" value="PyrdxlP-dep_Trfase_major"/>
</dbReference>
<accession>A0A7R9KZP4</accession>
<evidence type="ECO:0000256" key="5">
    <source>
        <dbReference type="ARBA" id="ARBA00022898"/>
    </source>
</evidence>
<protein>
    <recommendedName>
        <fullName evidence="3">serine C-palmitoyltransferase</fullName>
        <ecNumber evidence="3">2.3.1.50</ecNumber>
    </recommendedName>
</protein>
<dbReference type="InterPro" id="IPR004839">
    <property type="entry name" value="Aminotransferase_I/II_large"/>
</dbReference>
<dbReference type="CDD" id="cd06454">
    <property type="entry name" value="KBL_like"/>
    <property type="match status" value="1"/>
</dbReference>
<evidence type="ECO:0000259" key="9">
    <source>
        <dbReference type="Pfam" id="PF00155"/>
    </source>
</evidence>
<dbReference type="EMBL" id="CAJPIZ010010301">
    <property type="protein sequence ID" value="CAG2112437.1"/>
    <property type="molecule type" value="Genomic_DNA"/>
</dbReference>
<dbReference type="AlphaFoldDB" id="A0A7R9KZP4"/>
<evidence type="ECO:0000256" key="1">
    <source>
        <dbReference type="ARBA" id="ARBA00001933"/>
    </source>
</evidence>
<dbReference type="InterPro" id="IPR015424">
    <property type="entry name" value="PyrdxlP-dep_Trfase"/>
</dbReference>
<dbReference type="SUPFAM" id="SSF53383">
    <property type="entry name" value="PLP-dependent transferases"/>
    <property type="match status" value="1"/>
</dbReference>
<reference evidence="10" key="1">
    <citation type="submission" date="2020-11" db="EMBL/GenBank/DDBJ databases">
        <authorList>
            <person name="Tran Van P."/>
        </authorList>
    </citation>
    <scope>NUCLEOTIDE SEQUENCE</scope>
</reference>
<dbReference type="GO" id="GO:0046512">
    <property type="term" value="P:sphingosine biosynthetic process"/>
    <property type="evidence" value="ECO:0007669"/>
    <property type="project" value="TreeGrafter"/>
</dbReference>
<evidence type="ECO:0000256" key="6">
    <source>
        <dbReference type="ARBA" id="ARBA00023315"/>
    </source>
</evidence>
<dbReference type="GO" id="GO:0017059">
    <property type="term" value="C:serine palmitoyltransferase complex"/>
    <property type="evidence" value="ECO:0007669"/>
    <property type="project" value="TreeGrafter"/>
</dbReference>
<dbReference type="PROSITE" id="PS00599">
    <property type="entry name" value="AA_TRANSFER_CLASS_2"/>
    <property type="match status" value="1"/>
</dbReference>
<evidence type="ECO:0000313" key="10">
    <source>
        <dbReference type="EMBL" id="CAD7632007.1"/>
    </source>
</evidence>
<dbReference type="GO" id="GO:0030170">
    <property type="term" value="F:pyridoxal phosphate binding"/>
    <property type="evidence" value="ECO:0007669"/>
    <property type="project" value="InterPro"/>
</dbReference>
<dbReference type="Pfam" id="PF00155">
    <property type="entry name" value="Aminotran_1_2"/>
    <property type="match status" value="1"/>
</dbReference>
<organism evidence="10">
    <name type="scientific">Medioppia subpectinata</name>
    <dbReference type="NCBI Taxonomy" id="1979941"/>
    <lineage>
        <taxon>Eukaryota</taxon>
        <taxon>Metazoa</taxon>
        <taxon>Ecdysozoa</taxon>
        <taxon>Arthropoda</taxon>
        <taxon>Chelicerata</taxon>
        <taxon>Arachnida</taxon>
        <taxon>Acari</taxon>
        <taxon>Acariformes</taxon>
        <taxon>Sarcoptiformes</taxon>
        <taxon>Oribatida</taxon>
        <taxon>Brachypylina</taxon>
        <taxon>Oppioidea</taxon>
        <taxon>Oppiidae</taxon>
        <taxon>Medioppia</taxon>
    </lineage>
</organism>
<keyword evidence="6" id="KW-0012">Acyltransferase</keyword>
<keyword evidence="5 8" id="KW-0663">Pyridoxal phosphate</keyword>
<evidence type="ECO:0000256" key="4">
    <source>
        <dbReference type="ARBA" id="ARBA00022679"/>
    </source>
</evidence>
<dbReference type="Proteomes" id="UP000759131">
    <property type="component" value="Unassembled WGS sequence"/>
</dbReference>
<sequence>MWTFTIGSVPGPTALVLERQFDEHNVNWRFTGKKLDVINLGSYNYLGYSVNEGHITDSVQQTIKELGVGVGSTPNEVGRQEIHHKLESLVAQYLGVEDSIVYGMGFATNAFSIPALLGKGCLVISDEQNHASLILGCRLSGAFTKVFKHNNMEDLERIVKNGIIEGQPKTHREWRKIVILVEGIYSMEGTIVHLPQVIQIKNKYKAYLYLDEAHSIGALGPKGRGVCDYYGTDQRDVDILMGTFTKSFGASGGYIAGSKQLINYLRQKSANFYYANPMSPPVIRQIYSVITELMQTNDSQSNASLKIKRLHENTIYFRKKLIELGFHVEGDTDSPVVILLVYLESPLKCLMKRLFSCGIAVVGVSFPVTTLLGAKARICLSASHSQQMIDHTINCLDRIGTDLHIKYNKR</sequence>
<evidence type="ECO:0000313" key="11">
    <source>
        <dbReference type="Proteomes" id="UP000759131"/>
    </source>
</evidence>
<gene>
    <name evidence="10" type="ORF">OSB1V03_LOCUS12414</name>
</gene>
<evidence type="ECO:0000256" key="8">
    <source>
        <dbReference type="RuleBase" id="RU003693"/>
    </source>
</evidence>
<keyword evidence="11" id="KW-1185">Reference proteome</keyword>
<dbReference type="GO" id="GO:0016020">
    <property type="term" value="C:membrane"/>
    <property type="evidence" value="ECO:0007669"/>
    <property type="project" value="GOC"/>
</dbReference>